<gene>
    <name evidence="2" type="ORF">FJU30_07985</name>
</gene>
<name>A0A5J5G2P6_9GAMM</name>
<dbReference type="RefSeq" id="WP_150434447.1">
    <property type="nucleotide sequence ID" value="NZ_VYKJ01000003.1"/>
</dbReference>
<dbReference type="EMBL" id="VYKJ01000003">
    <property type="protein sequence ID" value="KAA9001175.1"/>
    <property type="molecule type" value="Genomic_DNA"/>
</dbReference>
<organism evidence="2 3">
    <name type="scientific">Affinibrenneria salicis</name>
    <dbReference type="NCBI Taxonomy" id="2590031"/>
    <lineage>
        <taxon>Bacteria</taxon>
        <taxon>Pseudomonadati</taxon>
        <taxon>Pseudomonadota</taxon>
        <taxon>Gammaproteobacteria</taxon>
        <taxon>Enterobacterales</taxon>
        <taxon>Pectobacteriaceae</taxon>
        <taxon>Affinibrenneria</taxon>
    </lineage>
</organism>
<accession>A0A5J5G2P6</accession>
<dbReference type="PANTHER" id="PTHR41521:SF4">
    <property type="entry name" value="BLR0684 PROTEIN"/>
    <property type="match status" value="1"/>
</dbReference>
<dbReference type="SUPFAM" id="SSF54909">
    <property type="entry name" value="Dimeric alpha+beta barrel"/>
    <property type="match status" value="1"/>
</dbReference>
<evidence type="ECO:0000313" key="3">
    <source>
        <dbReference type="Proteomes" id="UP000335415"/>
    </source>
</evidence>
<protein>
    <submittedName>
        <fullName evidence="2">DUF1330 domain-containing protein</fullName>
    </submittedName>
</protein>
<evidence type="ECO:0000259" key="1">
    <source>
        <dbReference type="Pfam" id="PF07045"/>
    </source>
</evidence>
<sequence length="97" mass="10763">MSAYLISDVTPKDPDAFQLYRSKAATSIEQYGGRYLVRGGQPEQLEGNSASRKLIIVEFPSLAQAKAWYKSPEYALALQVRDKALSRNLILVDGISQ</sequence>
<proteinExistence type="predicted"/>
<dbReference type="Pfam" id="PF07045">
    <property type="entry name" value="DUF1330"/>
    <property type="match status" value="1"/>
</dbReference>
<evidence type="ECO:0000313" key="2">
    <source>
        <dbReference type="EMBL" id="KAA9001175.1"/>
    </source>
</evidence>
<keyword evidence="3" id="KW-1185">Reference proteome</keyword>
<dbReference type="Proteomes" id="UP000335415">
    <property type="component" value="Unassembled WGS sequence"/>
</dbReference>
<dbReference type="OrthoDB" id="516779at2"/>
<dbReference type="InterPro" id="IPR011008">
    <property type="entry name" value="Dimeric_a/b-barrel"/>
</dbReference>
<dbReference type="PANTHER" id="PTHR41521">
    <property type="match status" value="1"/>
</dbReference>
<dbReference type="AlphaFoldDB" id="A0A5J5G2P6"/>
<dbReference type="InterPro" id="IPR010753">
    <property type="entry name" value="DUF1330"/>
</dbReference>
<dbReference type="Gene3D" id="3.30.70.100">
    <property type="match status" value="1"/>
</dbReference>
<feature type="domain" description="DUF1330" evidence="1">
    <location>
        <begin position="2"/>
        <end position="95"/>
    </location>
</feature>
<reference evidence="2 3" key="1">
    <citation type="submission" date="2019-09" db="EMBL/GenBank/DDBJ databases">
        <authorList>
            <person name="Li Y."/>
        </authorList>
    </citation>
    <scope>NUCLEOTIDE SEQUENCE [LARGE SCALE GENOMIC DNA]</scope>
    <source>
        <strain evidence="2 3">L3-3HA</strain>
    </source>
</reference>
<comment type="caution">
    <text evidence="2">The sequence shown here is derived from an EMBL/GenBank/DDBJ whole genome shotgun (WGS) entry which is preliminary data.</text>
</comment>